<sequence length="80" mass="8312">HEGIDDVGLAEVGADVAELGQRHAAQAGNAGTKAEGQHVDPAGGHAHAIGHAPVLHDGAHEQTEARAVQHQPDRAHHQHR</sequence>
<feature type="non-terminal residue" evidence="2">
    <location>
        <position position="80"/>
    </location>
</feature>
<feature type="non-terminal residue" evidence="2">
    <location>
        <position position="1"/>
    </location>
</feature>
<feature type="region of interest" description="Disordered" evidence="1">
    <location>
        <begin position="22"/>
        <end position="80"/>
    </location>
</feature>
<dbReference type="EMBL" id="BKCJ011879897">
    <property type="protein sequence ID" value="GFD60591.1"/>
    <property type="molecule type" value="Genomic_DNA"/>
</dbReference>
<reference evidence="2" key="1">
    <citation type="journal article" date="2019" name="Sci. Rep.">
        <title>Draft genome of Tanacetum cinerariifolium, the natural source of mosquito coil.</title>
        <authorList>
            <person name="Yamashiro T."/>
            <person name="Shiraishi A."/>
            <person name="Satake H."/>
            <person name="Nakayama K."/>
        </authorList>
    </citation>
    <scope>NUCLEOTIDE SEQUENCE</scope>
</reference>
<feature type="compositionally biased region" description="Basic and acidic residues" evidence="1">
    <location>
        <begin position="71"/>
        <end position="80"/>
    </location>
</feature>
<name>A0A699XUH1_TANCI</name>
<accession>A0A699XUH1</accession>
<protein>
    <submittedName>
        <fullName evidence="2">Uncharacterized protein</fullName>
    </submittedName>
</protein>
<comment type="caution">
    <text evidence="2">The sequence shown here is derived from an EMBL/GenBank/DDBJ whole genome shotgun (WGS) entry which is preliminary data.</text>
</comment>
<dbReference type="AlphaFoldDB" id="A0A699XUH1"/>
<organism evidence="2">
    <name type="scientific">Tanacetum cinerariifolium</name>
    <name type="common">Dalmatian daisy</name>
    <name type="synonym">Chrysanthemum cinerariifolium</name>
    <dbReference type="NCBI Taxonomy" id="118510"/>
    <lineage>
        <taxon>Eukaryota</taxon>
        <taxon>Viridiplantae</taxon>
        <taxon>Streptophyta</taxon>
        <taxon>Embryophyta</taxon>
        <taxon>Tracheophyta</taxon>
        <taxon>Spermatophyta</taxon>
        <taxon>Magnoliopsida</taxon>
        <taxon>eudicotyledons</taxon>
        <taxon>Gunneridae</taxon>
        <taxon>Pentapetalae</taxon>
        <taxon>asterids</taxon>
        <taxon>campanulids</taxon>
        <taxon>Asterales</taxon>
        <taxon>Asteraceae</taxon>
        <taxon>Asteroideae</taxon>
        <taxon>Anthemideae</taxon>
        <taxon>Anthemidinae</taxon>
        <taxon>Tanacetum</taxon>
    </lineage>
</organism>
<gene>
    <name evidence="2" type="ORF">Tci_932560</name>
</gene>
<evidence type="ECO:0000313" key="2">
    <source>
        <dbReference type="EMBL" id="GFD60591.1"/>
    </source>
</evidence>
<feature type="compositionally biased region" description="Low complexity" evidence="1">
    <location>
        <begin position="42"/>
        <end position="52"/>
    </location>
</feature>
<proteinExistence type="predicted"/>
<evidence type="ECO:0000256" key="1">
    <source>
        <dbReference type="SAM" id="MobiDB-lite"/>
    </source>
</evidence>